<dbReference type="AlphaFoldDB" id="A0AA87UT26"/>
<accession>A0AA87UT26</accession>
<proteinExistence type="predicted"/>
<reference evidence="1 2" key="1">
    <citation type="submission" date="2019-07" db="EMBL/GenBank/DDBJ databases">
        <title>Whole genome shotgun sequence of Agrococcus baldri NBRC 103055.</title>
        <authorList>
            <person name="Hosoyama A."/>
            <person name="Uohara A."/>
            <person name="Ohji S."/>
            <person name="Ichikawa N."/>
        </authorList>
    </citation>
    <scope>NUCLEOTIDE SEQUENCE [LARGE SCALE GENOMIC DNA]</scope>
    <source>
        <strain evidence="1 2">NBRC 103055</strain>
    </source>
</reference>
<name>A0AA87UT26_9MICO</name>
<comment type="caution">
    <text evidence="1">The sequence shown here is derived from an EMBL/GenBank/DDBJ whole genome shotgun (WGS) entry which is preliminary data.</text>
</comment>
<protein>
    <recommendedName>
        <fullName evidence="3">Thioredoxin family protein</fullName>
    </recommendedName>
</protein>
<organism evidence="1 2">
    <name type="scientific">Agrococcus baldri</name>
    <dbReference type="NCBI Taxonomy" id="153730"/>
    <lineage>
        <taxon>Bacteria</taxon>
        <taxon>Bacillati</taxon>
        <taxon>Actinomycetota</taxon>
        <taxon>Actinomycetes</taxon>
        <taxon>Micrococcales</taxon>
        <taxon>Microbacteriaceae</taxon>
        <taxon>Agrococcus</taxon>
    </lineage>
</organism>
<dbReference type="Proteomes" id="UP000321749">
    <property type="component" value="Unassembled WGS sequence"/>
</dbReference>
<evidence type="ECO:0008006" key="3">
    <source>
        <dbReference type="Google" id="ProtNLM"/>
    </source>
</evidence>
<sequence length="103" mass="10478">MMNFEVLTIEGCPHGAEATRRLEAALAADGRAAAVLQRSITTAADASSTAFAGSPTITFAGRDLFPSDGRTSALACRVYATPAGLASAPTVEQLRVAIGELPG</sequence>
<evidence type="ECO:0000313" key="2">
    <source>
        <dbReference type="Proteomes" id="UP000321749"/>
    </source>
</evidence>
<dbReference type="EMBL" id="BJUU01000022">
    <property type="protein sequence ID" value="GEK81239.1"/>
    <property type="molecule type" value="Genomic_DNA"/>
</dbReference>
<evidence type="ECO:0000313" key="1">
    <source>
        <dbReference type="EMBL" id="GEK81239.1"/>
    </source>
</evidence>
<keyword evidence="2" id="KW-1185">Reference proteome</keyword>
<gene>
    <name evidence="1" type="ORF">ABA31_25900</name>
</gene>